<dbReference type="AlphaFoldDB" id="A0A3R6DNF5"/>
<proteinExistence type="inferred from homology"/>
<dbReference type="EMBL" id="QRIM01000010">
    <property type="protein sequence ID" value="RHG60089.1"/>
    <property type="molecule type" value="Genomic_DNA"/>
</dbReference>
<feature type="transmembrane region" description="Helical" evidence="7">
    <location>
        <begin position="231"/>
        <end position="257"/>
    </location>
</feature>
<feature type="transmembrane region" description="Helical" evidence="7">
    <location>
        <begin position="15"/>
        <end position="36"/>
    </location>
</feature>
<dbReference type="Pfam" id="PF19300">
    <property type="entry name" value="BPD_transp_1_N"/>
    <property type="match status" value="1"/>
</dbReference>
<evidence type="ECO:0000256" key="3">
    <source>
        <dbReference type="ARBA" id="ARBA00022475"/>
    </source>
</evidence>
<evidence type="ECO:0000256" key="5">
    <source>
        <dbReference type="ARBA" id="ARBA00022989"/>
    </source>
</evidence>
<evidence type="ECO:0000256" key="1">
    <source>
        <dbReference type="ARBA" id="ARBA00004651"/>
    </source>
</evidence>
<dbReference type="Proteomes" id="UP000286595">
    <property type="component" value="Unassembled WGS sequence"/>
</dbReference>
<evidence type="ECO:0000313" key="12">
    <source>
        <dbReference type="Proteomes" id="UP000286595"/>
    </source>
</evidence>
<dbReference type="EMBL" id="QRHO01000011">
    <property type="protein sequence ID" value="RHF82992.1"/>
    <property type="molecule type" value="Genomic_DNA"/>
</dbReference>
<evidence type="ECO:0000256" key="4">
    <source>
        <dbReference type="ARBA" id="ARBA00022692"/>
    </source>
</evidence>
<evidence type="ECO:0000259" key="8">
    <source>
        <dbReference type="PROSITE" id="PS50928"/>
    </source>
</evidence>
<protein>
    <submittedName>
        <fullName evidence="9">ABC transporter permease</fullName>
    </submittedName>
</protein>
<feature type="transmembrane region" description="Helical" evidence="7">
    <location>
        <begin position="277"/>
        <end position="303"/>
    </location>
</feature>
<dbReference type="PROSITE" id="PS50928">
    <property type="entry name" value="ABC_TM1"/>
    <property type="match status" value="1"/>
</dbReference>
<comment type="subcellular location">
    <subcellularLocation>
        <location evidence="1 7">Cell membrane</location>
        <topology evidence="1 7">Multi-pass membrane protein</topology>
    </subcellularLocation>
</comment>
<comment type="similarity">
    <text evidence="7">Belongs to the binding-protein-dependent transport system permease family.</text>
</comment>
<keyword evidence="5 7" id="KW-1133">Transmembrane helix</keyword>
<feature type="transmembrane region" description="Helical" evidence="7">
    <location>
        <begin position="107"/>
        <end position="127"/>
    </location>
</feature>
<dbReference type="CDD" id="cd06261">
    <property type="entry name" value="TM_PBP2"/>
    <property type="match status" value="1"/>
</dbReference>
<evidence type="ECO:0000313" key="11">
    <source>
        <dbReference type="Proteomes" id="UP000284579"/>
    </source>
</evidence>
<evidence type="ECO:0000313" key="9">
    <source>
        <dbReference type="EMBL" id="RHF82992.1"/>
    </source>
</evidence>
<dbReference type="Proteomes" id="UP000284579">
    <property type="component" value="Unassembled WGS sequence"/>
</dbReference>
<dbReference type="GO" id="GO:0005886">
    <property type="term" value="C:plasma membrane"/>
    <property type="evidence" value="ECO:0007669"/>
    <property type="project" value="UniProtKB-SubCell"/>
</dbReference>
<dbReference type="InterPro" id="IPR045621">
    <property type="entry name" value="BPD_transp_1_N"/>
</dbReference>
<evidence type="ECO:0000256" key="7">
    <source>
        <dbReference type="RuleBase" id="RU363032"/>
    </source>
</evidence>
<dbReference type="PANTHER" id="PTHR43163">
    <property type="entry name" value="DIPEPTIDE TRANSPORT SYSTEM PERMEASE PROTEIN DPPB-RELATED"/>
    <property type="match status" value="1"/>
</dbReference>
<evidence type="ECO:0000256" key="6">
    <source>
        <dbReference type="ARBA" id="ARBA00023136"/>
    </source>
</evidence>
<organism evidence="9 11">
    <name type="scientific">Coprococcus comes</name>
    <dbReference type="NCBI Taxonomy" id="410072"/>
    <lineage>
        <taxon>Bacteria</taxon>
        <taxon>Bacillati</taxon>
        <taxon>Bacillota</taxon>
        <taxon>Clostridia</taxon>
        <taxon>Lachnospirales</taxon>
        <taxon>Lachnospiraceae</taxon>
        <taxon>Coprococcus</taxon>
    </lineage>
</organism>
<evidence type="ECO:0000313" key="10">
    <source>
        <dbReference type="EMBL" id="RHG60089.1"/>
    </source>
</evidence>
<dbReference type="Pfam" id="PF00528">
    <property type="entry name" value="BPD_transp_1"/>
    <property type="match status" value="1"/>
</dbReference>
<dbReference type="Gene3D" id="1.10.3720.10">
    <property type="entry name" value="MetI-like"/>
    <property type="match status" value="1"/>
</dbReference>
<feature type="transmembrane region" description="Helical" evidence="7">
    <location>
        <begin position="134"/>
        <end position="158"/>
    </location>
</feature>
<gene>
    <name evidence="10" type="ORF">DW252_09890</name>
    <name evidence="9" type="ORF">DW656_09620</name>
</gene>
<feature type="domain" description="ABC transmembrane type-1" evidence="8">
    <location>
        <begin position="99"/>
        <end position="300"/>
    </location>
</feature>
<dbReference type="InterPro" id="IPR000515">
    <property type="entry name" value="MetI-like"/>
</dbReference>
<evidence type="ECO:0000256" key="2">
    <source>
        <dbReference type="ARBA" id="ARBA00022448"/>
    </source>
</evidence>
<keyword evidence="3" id="KW-1003">Cell membrane</keyword>
<dbReference type="SUPFAM" id="SSF161098">
    <property type="entry name" value="MetI-like"/>
    <property type="match status" value="1"/>
</dbReference>
<keyword evidence="4 7" id="KW-0812">Transmembrane</keyword>
<comment type="caution">
    <text evidence="9">The sequence shown here is derived from an EMBL/GenBank/DDBJ whole genome shotgun (WGS) entry which is preliminary data.</text>
</comment>
<dbReference type="InterPro" id="IPR035906">
    <property type="entry name" value="MetI-like_sf"/>
</dbReference>
<keyword evidence="2 7" id="KW-0813">Transport</keyword>
<name>A0A3R6DNF5_9FIRM</name>
<dbReference type="GO" id="GO:0055085">
    <property type="term" value="P:transmembrane transport"/>
    <property type="evidence" value="ECO:0007669"/>
    <property type="project" value="InterPro"/>
</dbReference>
<keyword evidence="6 7" id="KW-0472">Membrane</keyword>
<reference evidence="11 12" key="1">
    <citation type="submission" date="2018-08" db="EMBL/GenBank/DDBJ databases">
        <title>A genome reference for cultivated species of the human gut microbiota.</title>
        <authorList>
            <person name="Zou Y."/>
            <person name="Xue W."/>
            <person name="Luo G."/>
        </authorList>
    </citation>
    <scope>NUCLEOTIDE SEQUENCE [LARGE SCALE GENOMIC DNA]</scope>
    <source>
        <strain evidence="10 12">AM22-12LB</strain>
        <strain evidence="9 11">AM23-3</strain>
    </source>
</reference>
<feature type="transmembrane region" description="Helical" evidence="7">
    <location>
        <begin position="178"/>
        <end position="196"/>
    </location>
</feature>
<dbReference type="PANTHER" id="PTHR43163:SF6">
    <property type="entry name" value="DIPEPTIDE TRANSPORT SYSTEM PERMEASE PROTEIN DPPB-RELATED"/>
    <property type="match status" value="1"/>
</dbReference>
<accession>A0A3R6DNF5</accession>
<sequence length="314" mass="34852">MKGDKRMAKYIAKRVALAIVTLLVLTSVVFVLVRLMPGDPFSSDKMTPEIKANLEAYYGLDKPLAEQYITYMKNVLHGDLGYSMKYESQTVNRIIADSFPYSADLGIRSLCFALFFGLILGIVAALNRGKKLDFVCILIAIIGTSIPDFIMGSVLQYFFGIKWQILPVAQYTSFKHTILPSIAVGFYTLASISRLMRSSMLEVVSSDYTKTARAKGLSDFRITFKHQIRNAITPIITIMGPTVASVLTGTFVIEALFAIPGMGKHYVDSINMADYTLVLGMTIFYGAFLIVSILIVDILYGIVDPRIRLSGKKR</sequence>